<dbReference type="GO" id="GO:0008239">
    <property type="term" value="F:dipeptidyl-peptidase activity"/>
    <property type="evidence" value="ECO:0007669"/>
    <property type="project" value="TreeGrafter"/>
</dbReference>
<dbReference type="GO" id="GO:0008236">
    <property type="term" value="F:serine-type peptidase activity"/>
    <property type="evidence" value="ECO:0007669"/>
    <property type="project" value="InterPro"/>
</dbReference>
<dbReference type="PANTHER" id="PTHR11731">
    <property type="entry name" value="PROTEASE FAMILY S9B,C DIPEPTIDYL-PEPTIDASE IV-RELATED"/>
    <property type="match status" value="1"/>
</dbReference>
<comment type="caution">
    <text evidence="3">The sequence shown here is derived from an EMBL/GenBank/DDBJ whole genome shotgun (WGS) entry which is preliminary data.</text>
</comment>
<dbReference type="SUPFAM" id="SSF82171">
    <property type="entry name" value="DPP6 N-terminal domain-like"/>
    <property type="match status" value="1"/>
</dbReference>
<keyword evidence="4" id="KW-1185">Reference proteome</keyword>
<proteinExistence type="predicted"/>
<gene>
    <name evidence="3" type="ORF">Nans01_11560</name>
</gene>
<dbReference type="PANTHER" id="PTHR11731:SF193">
    <property type="entry name" value="DIPEPTIDYL PEPTIDASE 9"/>
    <property type="match status" value="1"/>
</dbReference>
<dbReference type="GO" id="GO:0006508">
    <property type="term" value="P:proteolysis"/>
    <property type="evidence" value="ECO:0007669"/>
    <property type="project" value="InterPro"/>
</dbReference>
<dbReference type="InterPro" id="IPR050278">
    <property type="entry name" value="Serine_Prot_S9B/DPPIV"/>
</dbReference>
<protein>
    <submittedName>
        <fullName evidence="3">Peptidase</fullName>
    </submittedName>
</protein>
<dbReference type="Pfam" id="PF00930">
    <property type="entry name" value="DPPIV_N"/>
    <property type="match status" value="1"/>
</dbReference>
<dbReference type="Gene3D" id="2.140.10.30">
    <property type="entry name" value="Dipeptidylpeptidase IV, N-terminal domain"/>
    <property type="match status" value="1"/>
</dbReference>
<dbReference type="Pfam" id="PF00326">
    <property type="entry name" value="Peptidase_S9"/>
    <property type="match status" value="1"/>
</dbReference>
<evidence type="ECO:0000313" key="4">
    <source>
        <dbReference type="Proteomes" id="UP001165092"/>
    </source>
</evidence>
<dbReference type="SUPFAM" id="SSF53474">
    <property type="entry name" value="alpha/beta-Hydrolases"/>
    <property type="match status" value="1"/>
</dbReference>
<feature type="domain" description="Dipeptidylpeptidase IV N-terminal" evidence="2">
    <location>
        <begin position="77"/>
        <end position="314"/>
    </location>
</feature>
<name>A0A9W6UI90_9ACTN</name>
<dbReference type="InterPro" id="IPR002469">
    <property type="entry name" value="Peptidase_S9B_N"/>
</dbReference>
<dbReference type="Gene3D" id="3.40.50.1820">
    <property type="entry name" value="alpha/beta hydrolase"/>
    <property type="match status" value="1"/>
</dbReference>
<sequence length="690" mass="74161">MRGRHGTDPAACLWVLECVSGDEWVVADPRAIGSADEDLPPEERARRERLRESGGGIVSYSVDASFTRAAFTLSGRLYYVELVGDNATPLELPAVGPVIDPVLDPKGESVAYVSGGAIHVIGIGDGSDRVIAEPDGPDVTWGLAEFLAAEEMSRYRGMWWSPDGASLLAARVDDSAVRRWHISDPGNPEAAPQVMAYPAAGTDNAEVRLAVLAVSGSEASAPPRPAWLDWDREALPYLVSAGWTTGPEGNPTAVFSAQSRAQDVLTVFSADPVTGLSFELLTERSKTWVENMPGIPAFTGSGRLLWLGVRSGATERVLYAGEEPISMPGQYVRALADVDGERVLYSASEPGVPHHVGLWLHDLKQGSCTEVEFPGAQGPGVHSGRLRGDTLVVQRRDLSAPGVRTAVVREASTETRQRVAEIASFAERPDLPGVNVRIASVGERRIPAALVLPCWYEVGSEPLPVLMDPYGGPHAQRVLGAQGAYLTSQWFADQGFAVLIADGRGTPGVGLEWEHAIHKDVSEVVLADQAEALRGASEEFGVELDLDRVAIRGWSFGGYLAALAVLRRPDVFHAAIAGAPVTDWRLYDTHYTERYLGFPDSDPLAYERASLLGDASGLRRPLMLVHGLADDNVVFAHSQRLSSALLAAGRPHTVLPLSGATHMPTDEVVSENLLLLQVRFLRESLDLDAE</sequence>
<evidence type="ECO:0000259" key="1">
    <source>
        <dbReference type="Pfam" id="PF00326"/>
    </source>
</evidence>
<accession>A0A9W6UI90</accession>
<dbReference type="AlphaFoldDB" id="A0A9W6UI90"/>
<reference evidence="3" key="1">
    <citation type="submission" date="2023-02" db="EMBL/GenBank/DDBJ databases">
        <title>Nocardiopsis ansamitocini NBRC 112285.</title>
        <authorList>
            <person name="Ichikawa N."/>
            <person name="Sato H."/>
            <person name="Tonouchi N."/>
        </authorList>
    </citation>
    <scope>NUCLEOTIDE SEQUENCE</scope>
    <source>
        <strain evidence="3">NBRC 112285</strain>
    </source>
</reference>
<dbReference type="Proteomes" id="UP001165092">
    <property type="component" value="Unassembled WGS sequence"/>
</dbReference>
<feature type="domain" description="Peptidase S9 prolyl oligopeptidase catalytic" evidence="1">
    <location>
        <begin position="487"/>
        <end position="685"/>
    </location>
</feature>
<dbReference type="InterPro" id="IPR001375">
    <property type="entry name" value="Peptidase_S9_cat"/>
</dbReference>
<organism evidence="3 4">
    <name type="scientific">Nocardiopsis ansamitocini</name>
    <dbReference type="NCBI Taxonomy" id="1670832"/>
    <lineage>
        <taxon>Bacteria</taxon>
        <taxon>Bacillati</taxon>
        <taxon>Actinomycetota</taxon>
        <taxon>Actinomycetes</taxon>
        <taxon>Streptosporangiales</taxon>
        <taxon>Nocardiopsidaceae</taxon>
        <taxon>Nocardiopsis</taxon>
    </lineage>
</organism>
<dbReference type="InterPro" id="IPR029058">
    <property type="entry name" value="AB_hydrolase_fold"/>
</dbReference>
<evidence type="ECO:0000313" key="3">
    <source>
        <dbReference type="EMBL" id="GLU46805.1"/>
    </source>
</evidence>
<dbReference type="EMBL" id="BSQG01000001">
    <property type="protein sequence ID" value="GLU46805.1"/>
    <property type="molecule type" value="Genomic_DNA"/>
</dbReference>
<evidence type="ECO:0000259" key="2">
    <source>
        <dbReference type="Pfam" id="PF00930"/>
    </source>
</evidence>